<keyword evidence="2" id="KW-1185">Reference proteome</keyword>
<organism evidence="1 2">
    <name type="scientific">Nostoc flagelliforme CCNUN1</name>
    <dbReference type="NCBI Taxonomy" id="2038116"/>
    <lineage>
        <taxon>Bacteria</taxon>
        <taxon>Bacillati</taxon>
        <taxon>Cyanobacteriota</taxon>
        <taxon>Cyanophyceae</taxon>
        <taxon>Nostocales</taxon>
        <taxon>Nostocaceae</taxon>
        <taxon>Nostoc</taxon>
    </lineage>
</organism>
<gene>
    <name evidence="1" type="ORF">COO91_11206</name>
</gene>
<dbReference type="KEGG" id="nfl:COO91_11206"/>
<geneLocation type="plasmid" evidence="2">
    <name>pnfsy08</name>
</geneLocation>
<sequence length="39" mass="4401">MAVRDSIFTALFEEAIGTLLREINDKNCIQRDDTEDGVT</sequence>
<dbReference type="AlphaFoldDB" id="A0A2K8TBC2"/>
<evidence type="ECO:0000313" key="1">
    <source>
        <dbReference type="EMBL" id="AUB44951.1"/>
    </source>
</evidence>
<dbReference type="Proteomes" id="UP000232003">
    <property type="component" value="Plasmid pNFSY08"/>
</dbReference>
<accession>A0A2K8TBC2</accession>
<keyword evidence="1" id="KW-0614">Plasmid</keyword>
<evidence type="ECO:0000313" key="2">
    <source>
        <dbReference type="Proteomes" id="UP000232003"/>
    </source>
</evidence>
<name>A0A2K8TBC2_9NOSO</name>
<protein>
    <submittedName>
        <fullName evidence="1">Uncharacterized protein</fullName>
    </submittedName>
</protein>
<proteinExistence type="predicted"/>
<dbReference type="EMBL" id="CP024793">
    <property type="protein sequence ID" value="AUB44951.1"/>
    <property type="molecule type" value="Genomic_DNA"/>
</dbReference>
<reference evidence="1 2" key="1">
    <citation type="submission" date="2017-11" db="EMBL/GenBank/DDBJ databases">
        <title>Complete genome of a free-living desiccation-tolerant cyanobacterium and its photosynthetic adaptation to extreme terrestrial habitat.</title>
        <authorList>
            <person name="Shang J."/>
        </authorList>
    </citation>
    <scope>NUCLEOTIDE SEQUENCE [LARGE SCALE GENOMIC DNA]</scope>
    <source>
        <strain evidence="1 2">CCNUN1</strain>
        <plasmid evidence="2">pnfsy08</plasmid>
    </source>
</reference>